<keyword evidence="2" id="KW-1185">Reference proteome</keyword>
<sequence>MSDKQKNILGKTCKGQQKGHKIRLLHSFCLTLQIFLRIRKQLNNL</sequence>
<organism evidence="1 2">
    <name type="scientific">Hoylesella loescheii DSM 19665 = JCM 12249 = ATCC 15930</name>
    <dbReference type="NCBI Taxonomy" id="1122985"/>
    <lineage>
        <taxon>Bacteria</taxon>
        <taxon>Pseudomonadati</taxon>
        <taxon>Bacteroidota</taxon>
        <taxon>Bacteroidia</taxon>
        <taxon>Bacteroidales</taxon>
        <taxon>Prevotellaceae</taxon>
        <taxon>Hoylesella</taxon>
    </lineage>
</organism>
<protein>
    <submittedName>
        <fullName evidence="1">Uncharacterized protein</fullName>
    </submittedName>
</protein>
<dbReference type="Proteomes" id="UP000027442">
    <property type="component" value="Unassembled WGS sequence"/>
</dbReference>
<dbReference type="PATRIC" id="fig|1122985.7.peg.427"/>
<accession>A0A069QKN9</accession>
<evidence type="ECO:0000313" key="2">
    <source>
        <dbReference type="Proteomes" id="UP000027442"/>
    </source>
</evidence>
<comment type="caution">
    <text evidence="1">The sequence shown here is derived from an EMBL/GenBank/DDBJ whole genome shotgun (WGS) entry which is preliminary data.</text>
</comment>
<proteinExistence type="predicted"/>
<dbReference type="AlphaFoldDB" id="A0A069QKN9"/>
<evidence type="ECO:0000313" key="1">
    <source>
        <dbReference type="EMBL" id="KDR53433.1"/>
    </source>
</evidence>
<dbReference type="HOGENOM" id="CLU_3203521_0_0_10"/>
<gene>
    <name evidence="1" type="ORF">HMPREF1991_00408</name>
</gene>
<name>A0A069QKN9_HOYLO</name>
<reference evidence="1 2" key="1">
    <citation type="submission" date="2013-08" db="EMBL/GenBank/DDBJ databases">
        <authorList>
            <person name="Weinstock G."/>
            <person name="Sodergren E."/>
            <person name="Wylie T."/>
            <person name="Fulton L."/>
            <person name="Fulton R."/>
            <person name="Fronick C."/>
            <person name="O'Laughlin M."/>
            <person name="Godfrey J."/>
            <person name="Miner T."/>
            <person name="Herter B."/>
            <person name="Appelbaum E."/>
            <person name="Cordes M."/>
            <person name="Lek S."/>
            <person name="Wollam A."/>
            <person name="Pepin K.H."/>
            <person name="Palsikar V.B."/>
            <person name="Mitreva M."/>
            <person name="Wilson R.K."/>
        </authorList>
    </citation>
    <scope>NUCLEOTIDE SEQUENCE [LARGE SCALE GENOMIC DNA]</scope>
    <source>
        <strain evidence="1 2">ATCC 15930</strain>
    </source>
</reference>
<dbReference type="EMBL" id="JNGW01000015">
    <property type="protein sequence ID" value="KDR53433.1"/>
    <property type="molecule type" value="Genomic_DNA"/>
</dbReference>